<organism evidence="2 3">
    <name type="scientific">Clostridium bornimense</name>
    <dbReference type="NCBI Taxonomy" id="1216932"/>
    <lineage>
        <taxon>Bacteria</taxon>
        <taxon>Bacillati</taxon>
        <taxon>Bacillota</taxon>
        <taxon>Clostridia</taxon>
        <taxon>Eubacteriales</taxon>
        <taxon>Clostridiaceae</taxon>
        <taxon>Clostridium</taxon>
    </lineage>
</organism>
<dbReference type="PANTHER" id="PTHR37305:SF1">
    <property type="entry name" value="MEMBRANE PROTEIN"/>
    <property type="match status" value="1"/>
</dbReference>
<dbReference type="KEGG" id="clt:CM240_2744"/>
<protein>
    <submittedName>
        <fullName evidence="2">Uncharacterized protein</fullName>
    </submittedName>
</protein>
<name>W6RYZ1_9CLOT</name>
<dbReference type="Proteomes" id="UP000019426">
    <property type="component" value="Chromosome M2/40_rep2"/>
</dbReference>
<dbReference type="EMBL" id="HG917869">
    <property type="protein sequence ID" value="CDM69861.1"/>
    <property type="molecule type" value="Genomic_DNA"/>
</dbReference>
<dbReference type="OrthoDB" id="2357145at2"/>
<feature type="transmembrane region" description="Helical" evidence="1">
    <location>
        <begin position="261"/>
        <end position="286"/>
    </location>
</feature>
<dbReference type="PATRIC" id="fig|1216932.3.peg.2706"/>
<sequence length="379" mass="43207">MIELIKFELSKIFHKKILYLLAILVAVFIVLPQMITYNQIRKDFGGKENMKTLASQFEGDKYTVSQFQNEVKTIEKKKKNNEELTKRENFIDYYMQYNYPTENEPTYLVMNKYYTHSEIKEELSKLDKNSYEYNAFEKADEMISKLPKSQYKYTGVWYLLLDFNVAGTMKLMLLVLGLAGIFSSEYSSNIAPLLLSTKNGKRKLTMSKILAGVIYATVVFIFVSLLYFIPSLTIGLKNGNLPLNTLEKFSSTPYDITIIEYYLSTLAISFVATIIFALAIMLVSLLIKSNMISFAVSLGLYFVPALLAGLPLPEMILNIICGLSFAELIRAASIFGKFITFNIFGNAMIYPYIAIVAMTVLLIILPIVIYKLGKRQRLC</sequence>
<keyword evidence="1" id="KW-0472">Membrane</keyword>
<dbReference type="PANTHER" id="PTHR37305">
    <property type="entry name" value="INTEGRAL MEMBRANE PROTEIN-RELATED"/>
    <property type="match status" value="1"/>
</dbReference>
<dbReference type="AlphaFoldDB" id="W6RYZ1"/>
<keyword evidence="3" id="KW-1185">Reference proteome</keyword>
<feature type="transmembrane region" description="Helical" evidence="1">
    <location>
        <begin position="349"/>
        <end position="370"/>
    </location>
</feature>
<keyword evidence="1" id="KW-1133">Transmembrane helix</keyword>
<dbReference type="HOGENOM" id="CLU_729013_0_0_9"/>
<keyword evidence="1" id="KW-0812">Transmembrane</keyword>
<gene>
    <name evidence="2" type="ORF">CM240_2744</name>
</gene>
<reference evidence="2 3" key="1">
    <citation type="submission" date="2013-11" db="EMBL/GenBank/DDBJ databases">
        <title>Complete genome sequence of Clostridum sp. M2/40.</title>
        <authorList>
            <person name="Wibberg D."/>
            <person name="Puehler A."/>
            <person name="Schlueter A."/>
        </authorList>
    </citation>
    <scope>NUCLEOTIDE SEQUENCE [LARGE SCALE GENOMIC DNA]</scope>
    <source>
        <strain evidence="3">M2/40</strain>
    </source>
</reference>
<proteinExistence type="predicted"/>
<dbReference type="eggNOG" id="COG1277">
    <property type="taxonomic scope" value="Bacteria"/>
</dbReference>
<feature type="transmembrane region" description="Helical" evidence="1">
    <location>
        <begin position="292"/>
        <end position="312"/>
    </location>
</feature>
<dbReference type="STRING" id="1216932.CM240_2744"/>
<evidence type="ECO:0000313" key="2">
    <source>
        <dbReference type="EMBL" id="CDM69861.1"/>
    </source>
</evidence>
<feature type="transmembrane region" description="Helical" evidence="1">
    <location>
        <begin position="17"/>
        <end position="37"/>
    </location>
</feature>
<accession>W6RYZ1</accession>
<feature type="transmembrane region" description="Helical" evidence="1">
    <location>
        <begin position="209"/>
        <end position="229"/>
    </location>
</feature>
<dbReference type="RefSeq" id="WP_044040052.1">
    <property type="nucleotide sequence ID" value="NZ_HG917869.1"/>
</dbReference>
<evidence type="ECO:0000313" key="3">
    <source>
        <dbReference type="Proteomes" id="UP000019426"/>
    </source>
</evidence>
<evidence type="ECO:0000256" key="1">
    <source>
        <dbReference type="SAM" id="Phobius"/>
    </source>
</evidence>